<evidence type="ECO:0000256" key="17">
    <source>
        <dbReference type="PIRSR" id="PIRSR001355-5"/>
    </source>
</evidence>
<feature type="binding site" evidence="14">
    <location>
        <position position="23"/>
    </location>
    <ligand>
        <name>substrate</name>
    </ligand>
</feature>
<keyword evidence="3 12" id="KW-0949">S-adenosyl-L-methionine</keyword>
<comment type="similarity">
    <text evidence="2 12">Belongs to the eukaryotic AdoMetDC family.</text>
</comment>
<feature type="active site" description="Proton acceptor; for processing activity" evidence="13">
    <location>
        <position position="293"/>
    </location>
</feature>
<evidence type="ECO:0000256" key="9">
    <source>
        <dbReference type="ARBA" id="ARBA00023239"/>
    </source>
</evidence>
<feature type="binding site" evidence="14">
    <location>
        <position position="82"/>
    </location>
    <ligand>
        <name>substrate</name>
    </ligand>
</feature>
<evidence type="ECO:0000256" key="5">
    <source>
        <dbReference type="ARBA" id="ARBA00022813"/>
    </source>
</evidence>
<evidence type="ECO:0000313" key="18">
    <source>
        <dbReference type="EMBL" id="ODV62195.1"/>
    </source>
</evidence>
<dbReference type="GO" id="GO:0005829">
    <property type="term" value="C:cytosol"/>
    <property type="evidence" value="ECO:0007669"/>
    <property type="project" value="TreeGrafter"/>
</dbReference>
<dbReference type="STRING" id="1344418.A0A1D2VKS9"/>
<evidence type="ECO:0000256" key="6">
    <source>
        <dbReference type="ARBA" id="ARBA00023066"/>
    </source>
</evidence>
<dbReference type="InParanoid" id="A0A1D2VKS9"/>
<evidence type="ECO:0000256" key="10">
    <source>
        <dbReference type="ARBA" id="ARBA00023270"/>
    </source>
</evidence>
<accession>A0A1D2VKS9</accession>
<dbReference type="OrthoDB" id="1068353at2759"/>
<keyword evidence="7 12" id="KW-0620">Polyamine biosynthesis</keyword>
<dbReference type="AlphaFoldDB" id="A0A1D2VKS9"/>
<dbReference type="GO" id="GO:0006597">
    <property type="term" value="P:spermine biosynthetic process"/>
    <property type="evidence" value="ECO:0007669"/>
    <property type="project" value="EnsemblFungi"/>
</dbReference>
<dbReference type="Proteomes" id="UP000095038">
    <property type="component" value="Unassembled WGS sequence"/>
</dbReference>
<dbReference type="InterPro" id="IPR048283">
    <property type="entry name" value="AdoMetDC-like"/>
</dbReference>
<protein>
    <recommendedName>
        <fullName evidence="12">S-adenosylmethionine decarboxylase proenzyme</fullName>
        <ecNumber evidence="12">4.1.1.50</ecNumber>
    </recommendedName>
</protein>
<dbReference type="PANTHER" id="PTHR11570">
    <property type="entry name" value="S-ADENOSYLMETHIONINE DECARBOXYLASE"/>
    <property type="match status" value="1"/>
</dbReference>
<name>A0A1D2VKS9_9ASCO</name>
<dbReference type="PROSITE" id="PS01336">
    <property type="entry name" value="ADOMETDC"/>
    <property type="match status" value="1"/>
</dbReference>
<dbReference type="GO" id="GO:0008295">
    <property type="term" value="P:spermidine biosynthetic process"/>
    <property type="evidence" value="ECO:0007669"/>
    <property type="project" value="UniProtKB-KW"/>
</dbReference>
<comment type="pathway">
    <text evidence="1 12">Amine and polyamine biosynthesis; S-adenosylmethioninamine biosynthesis; S-adenosylmethioninamine from S-adenosyl-L-methionine: step 1/1.</text>
</comment>
<comment type="cofactor">
    <cofactor evidence="12">
        <name>pyruvate</name>
        <dbReference type="ChEBI" id="CHEBI:15361"/>
    </cofactor>
    <text evidence="12">Binds 1 pyruvoyl group covalently per subunit.</text>
</comment>
<keyword evidence="10 12" id="KW-0704">Schiff base</keyword>
<evidence type="ECO:0000313" key="19">
    <source>
        <dbReference type="Proteomes" id="UP000095038"/>
    </source>
</evidence>
<dbReference type="EMBL" id="KV454477">
    <property type="protein sequence ID" value="ODV62195.1"/>
    <property type="molecule type" value="Genomic_DNA"/>
</dbReference>
<evidence type="ECO:0000256" key="2">
    <source>
        <dbReference type="ARBA" id="ARBA00008466"/>
    </source>
</evidence>
<evidence type="ECO:0000256" key="8">
    <source>
        <dbReference type="ARBA" id="ARBA00023145"/>
    </source>
</evidence>
<keyword evidence="9 12" id="KW-0456">Lyase</keyword>
<keyword evidence="5 16" id="KW-0068">Autocatalytic cleavage</keyword>
<keyword evidence="11 12" id="KW-0670">Pyruvate</keyword>
<feature type="modified residue" description="Pyruvic acid (Ser); by autocatalysis" evidence="15">
    <location>
        <position position="83"/>
    </location>
</feature>
<evidence type="ECO:0000256" key="15">
    <source>
        <dbReference type="PIRSR" id="PIRSR001355-3"/>
    </source>
</evidence>
<keyword evidence="4 12" id="KW-0210">Decarboxylase</keyword>
<dbReference type="InterPro" id="IPR018166">
    <property type="entry name" value="S-AdoMet_deCO2ase_CS"/>
</dbReference>
<evidence type="ECO:0000256" key="3">
    <source>
        <dbReference type="ARBA" id="ARBA00022691"/>
    </source>
</evidence>
<keyword evidence="6 12" id="KW-0745">Spermidine biosynthesis</keyword>
<gene>
    <name evidence="18" type="ORF">ASCRUDRAFT_32430</name>
</gene>
<organism evidence="18 19">
    <name type="scientific">Ascoidea rubescens DSM 1968</name>
    <dbReference type="NCBI Taxonomy" id="1344418"/>
    <lineage>
        <taxon>Eukaryota</taxon>
        <taxon>Fungi</taxon>
        <taxon>Dikarya</taxon>
        <taxon>Ascomycota</taxon>
        <taxon>Saccharomycotina</taxon>
        <taxon>Saccharomycetes</taxon>
        <taxon>Ascoideaceae</taxon>
        <taxon>Ascoidea</taxon>
    </lineage>
</organism>
<dbReference type="Gene3D" id="3.60.90.10">
    <property type="entry name" value="S-adenosylmethionine decarboxylase"/>
    <property type="match status" value="1"/>
</dbReference>
<reference evidence="19" key="1">
    <citation type="submission" date="2016-05" db="EMBL/GenBank/DDBJ databases">
        <title>Comparative genomics of biotechnologically important yeasts.</title>
        <authorList>
            <consortium name="DOE Joint Genome Institute"/>
            <person name="Riley R."/>
            <person name="Haridas S."/>
            <person name="Wolfe K.H."/>
            <person name="Lopes M.R."/>
            <person name="Hittinger C.T."/>
            <person name="Goker M."/>
            <person name="Salamov A."/>
            <person name="Wisecaver J."/>
            <person name="Long T.M."/>
            <person name="Aerts A.L."/>
            <person name="Barry K."/>
            <person name="Choi C."/>
            <person name="Clum A."/>
            <person name="Coughlan A.Y."/>
            <person name="Deshpande S."/>
            <person name="Douglass A.P."/>
            <person name="Hanson S.J."/>
            <person name="Klenk H.-P."/>
            <person name="Labutti K."/>
            <person name="Lapidus A."/>
            <person name="Lindquist E."/>
            <person name="Lipzen A."/>
            <person name="Meier-Kolthoff J.P."/>
            <person name="Ohm R.A."/>
            <person name="Otillar R.P."/>
            <person name="Pangilinan J."/>
            <person name="Peng Y."/>
            <person name="Rokas A."/>
            <person name="Rosa C.A."/>
            <person name="Scheuner C."/>
            <person name="Sibirny A.A."/>
            <person name="Slot J.C."/>
            <person name="Stielow J.B."/>
            <person name="Sun H."/>
            <person name="Kurtzman C.P."/>
            <person name="Blackwell M."/>
            <person name="Grigoriev I.V."/>
            <person name="Jeffries T.W."/>
        </authorList>
    </citation>
    <scope>NUCLEOTIDE SEQUENCE [LARGE SCALE GENOMIC DNA]</scope>
    <source>
        <strain evidence="19">DSM 1968</strain>
    </source>
</reference>
<dbReference type="UniPathway" id="UPA00331">
    <property type="reaction ID" value="UER00451"/>
</dbReference>
<dbReference type="FunCoup" id="A0A1D2VKS9">
    <property type="interactions" value="581"/>
</dbReference>
<dbReference type="GeneID" id="30963997"/>
<dbReference type="InterPro" id="IPR016067">
    <property type="entry name" value="S-AdoMet_deCO2ase_core"/>
</dbReference>
<evidence type="ECO:0000256" key="4">
    <source>
        <dbReference type="ARBA" id="ARBA00022793"/>
    </source>
</evidence>
<feature type="active site" description="Schiff-base intermediate with substrate; via pyruvic acid" evidence="13">
    <location>
        <position position="83"/>
    </location>
</feature>
<evidence type="ECO:0000256" key="11">
    <source>
        <dbReference type="ARBA" id="ARBA00023317"/>
    </source>
</evidence>
<feature type="binding site" evidence="14">
    <location>
        <position position="273"/>
    </location>
    <ligand>
        <name>substrate</name>
    </ligand>
</feature>
<keyword evidence="19" id="KW-1185">Reference proteome</keyword>
<evidence type="ECO:0000256" key="16">
    <source>
        <dbReference type="PIRSR" id="PIRSR001355-4"/>
    </source>
</evidence>
<sequence length="382" mass="44683">MVISNQDYIDHELSTSLDSADSFEGPEKLLEIWLTPHENDLNVENGLRSVPLFEWQNLLDIINCKILSLKKSENLDAYILSESSLFVYNNRIILKTCGTTTTLLSIDYFFKICEKYLHWNIKFFKKPFKIFYSRRKFMFPHKQIGLHKDWNLEVQYLDSFFEDGSSYIVGKSNKDHWHLYTNGNSNLVQFPINNGLPSPSVFKFNDETFEILMTGLSTEASRQFFTNEIFKNNLSGNSNLHTDGHILGLKTSKFTQLNNIYNTDAIIHDAFSFTPCGYSSNSIIDEKYYYTLHVTPEKGWSYASFESNVPSLKYNLTNLTILKKILNLFKPSHFAFTLFQLKDEFVHIDHLYDFNNHEKTDRIIYDVDEYELLYLSFVIGEE</sequence>
<evidence type="ECO:0000256" key="12">
    <source>
        <dbReference type="PIRNR" id="PIRNR001355"/>
    </source>
</evidence>
<dbReference type="PIRSF" id="PIRSF001355">
    <property type="entry name" value="S-AdenosylMet_decarboxylase"/>
    <property type="match status" value="1"/>
</dbReference>
<dbReference type="RefSeq" id="XP_020048502.1">
    <property type="nucleotide sequence ID" value="XM_020190361.1"/>
</dbReference>
<evidence type="ECO:0000256" key="13">
    <source>
        <dbReference type="PIRSR" id="PIRSR001355-1"/>
    </source>
</evidence>
<dbReference type="InterPro" id="IPR001985">
    <property type="entry name" value="S-AdoMet_decarboxylase_euk"/>
</dbReference>
<proteinExistence type="inferred from homology"/>
<comment type="catalytic activity">
    <reaction evidence="12">
        <text>S-adenosyl-L-methionine + H(+) = S-adenosyl 3-(methylsulfanyl)propylamine + CO2</text>
        <dbReference type="Rhea" id="RHEA:15981"/>
        <dbReference type="ChEBI" id="CHEBI:15378"/>
        <dbReference type="ChEBI" id="CHEBI:16526"/>
        <dbReference type="ChEBI" id="CHEBI:57443"/>
        <dbReference type="ChEBI" id="CHEBI:59789"/>
        <dbReference type="EC" id="4.1.1.50"/>
    </reaction>
</comment>
<feature type="site" description="Cleavage (non-hydrolytic); by autolysis" evidence="16">
    <location>
        <begin position="82"/>
        <end position="83"/>
    </location>
</feature>
<feature type="chain" id="PRO_5042320260" description="S-adenosylmethionine decarboxylase alpha chain" evidence="17">
    <location>
        <begin position="83"/>
        <end position="382"/>
    </location>
</feature>
<feature type="active site" description="Proton acceptor; for processing activity" evidence="13">
    <location>
        <position position="279"/>
    </location>
</feature>
<evidence type="ECO:0000256" key="7">
    <source>
        <dbReference type="ARBA" id="ARBA00023115"/>
    </source>
</evidence>
<dbReference type="GO" id="GO:0004014">
    <property type="term" value="F:adenosylmethionine decarboxylase activity"/>
    <property type="evidence" value="ECO:0007669"/>
    <property type="project" value="UniProtKB-EC"/>
</dbReference>
<evidence type="ECO:0000256" key="14">
    <source>
        <dbReference type="PIRSR" id="PIRSR001355-2"/>
    </source>
</evidence>
<dbReference type="Pfam" id="PF01536">
    <property type="entry name" value="SAM_decarbox"/>
    <property type="match status" value="1"/>
</dbReference>
<feature type="active site" description="Proton donor; for catalytic activity" evidence="13">
    <location>
        <position position="97"/>
    </location>
</feature>
<dbReference type="GO" id="GO:0015940">
    <property type="term" value="P:pantothenate biosynthetic process"/>
    <property type="evidence" value="ECO:0007669"/>
    <property type="project" value="EnsemblFungi"/>
</dbReference>
<feature type="chain" id="PRO_5042320261" description="S-adenosylmethionine decarboxylase beta chain" evidence="17">
    <location>
        <begin position="1"/>
        <end position="82"/>
    </location>
</feature>
<dbReference type="PANTHER" id="PTHR11570:SF0">
    <property type="entry name" value="S-ADENOSYLMETHIONINE DECARBOXYLASE PROENZYME"/>
    <property type="match status" value="1"/>
</dbReference>
<dbReference type="NCBIfam" id="TIGR00535">
    <property type="entry name" value="SAM_DCase"/>
    <property type="match status" value="1"/>
</dbReference>
<dbReference type="EC" id="4.1.1.50" evidence="12"/>
<evidence type="ECO:0000256" key="1">
    <source>
        <dbReference type="ARBA" id="ARBA00004911"/>
    </source>
</evidence>
<keyword evidence="8 12" id="KW-0865">Zymogen</keyword>
<feature type="binding site" evidence="14">
    <location>
        <position position="297"/>
    </location>
    <ligand>
        <name>substrate</name>
    </ligand>
</feature>
<dbReference type="SUPFAM" id="SSF56276">
    <property type="entry name" value="S-adenosylmethionine decarboxylase"/>
    <property type="match status" value="1"/>
</dbReference>